<dbReference type="RefSeq" id="WP_198057435.1">
    <property type="nucleotide sequence ID" value="NZ_JAEDAF010000005.1"/>
</dbReference>
<accession>A0ABD4KZR7</accession>
<evidence type="ECO:0008006" key="3">
    <source>
        <dbReference type="Google" id="ProtNLM"/>
    </source>
</evidence>
<proteinExistence type="predicted"/>
<dbReference type="EMBL" id="JAEDAF010000005">
    <property type="protein sequence ID" value="MBH8579925.1"/>
    <property type="molecule type" value="Genomic_DNA"/>
</dbReference>
<evidence type="ECO:0000313" key="1">
    <source>
        <dbReference type="EMBL" id="MBH8579925.1"/>
    </source>
</evidence>
<dbReference type="Proteomes" id="UP000651738">
    <property type="component" value="Unassembled WGS sequence"/>
</dbReference>
<dbReference type="AlphaFoldDB" id="A0ABD4KZR7"/>
<name>A0ABD4KZR7_9GAMM</name>
<sequence length="87" mass="9592">MSAIHVYRSDTHHWVIDCACGAQETAPSLSRIGGDFSTRRLRLDTYVQCRCCGRGVQVSVARQGQVSLSQRFPLLGPQAHRAVHLTA</sequence>
<comment type="caution">
    <text evidence="1">The sequence shown here is derived from an EMBL/GenBank/DDBJ whole genome shotgun (WGS) entry which is preliminary data.</text>
</comment>
<evidence type="ECO:0000313" key="2">
    <source>
        <dbReference type="Proteomes" id="UP000651738"/>
    </source>
</evidence>
<reference evidence="1 2" key="1">
    <citation type="submission" date="2020-12" db="EMBL/GenBank/DDBJ databases">
        <title>Draft genome sequence of Halomonas pacifica strain CARE-V15.</title>
        <authorList>
            <person name="Vignesh N."/>
            <person name="Thabitha A."/>
            <person name="Saravanan R."/>
            <person name="Manigandan V."/>
        </authorList>
    </citation>
    <scope>NUCLEOTIDE SEQUENCE [LARGE SCALE GENOMIC DNA]</scope>
    <source>
        <strain evidence="1 2">CARE-V15</strain>
    </source>
</reference>
<organism evidence="1 2">
    <name type="scientific">Bisbaumannia pacifica</name>
    <dbReference type="NCBI Taxonomy" id="77098"/>
    <lineage>
        <taxon>Bacteria</taxon>
        <taxon>Pseudomonadati</taxon>
        <taxon>Pseudomonadota</taxon>
        <taxon>Gammaproteobacteria</taxon>
        <taxon>Oceanospirillales</taxon>
        <taxon>Halomonadaceae</taxon>
        <taxon>Bisbaumannia</taxon>
    </lineage>
</organism>
<protein>
    <recommendedName>
        <fullName evidence="3">Aldehyde-activating protein</fullName>
    </recommendedName>
</protein>
<gene>
    <name evidence="1" type="ORF">I7V36_07425</name>
</gene>